<keyword evidence="7" id="KW-1185">Reference proteome</keyword>
<dbReference type="InterPro" id="IPR032808">
    <property type="entry name" value="DoxX"/>
</dbReference>
<comment type="subcellular location">
    <subcellularLocation>
        <location evidence="1">Membrane</location>
        <topology evidence="1">Multi-pass membrane protein</topology>
    </subcellularLocation>
</comment>
<sequence>MSIAYVTLAVVTITANLGIAVADFARAKFVLANAAEVNVPQAWLPTLGALKAAGSAGLLLGLLGVPAVGRMAAAGLVLFFVGAVVAHVRARAYGKIAFPGLFLALAIATFTLT</sequence>
<evidence type="ECO:0000256" key="4">
    <source>
        <dbReference type="ARBA" id="ARBA00023136"/>
    </source>
</evidence>
<feature type="transmembrane region" description="Helical" evidence="5">
    <location>
        <begin position="72"/>
        <end position="90"/>
    </location>
</feature>
<keyword evidence="2 5" id="KW-0812">Transmembrane</keyword>
<keyword evidence="3 5" id="KW-1133">Transmembrane helix</keyword>
<accession>A0ABV5S4D7</accession>
<evidence type="ECO:0000256" key="1">
    <source>
        <dbReference type="ARBA" id="ARBA00004141"/>
    </source>
</evidence>
<comment type="caution">
    <text evidence="6">The sequence shown here is derived from an EMBL/GenBank/DDBJ whole genome shotgun (WGS) entry which is preliminary data.</text>
</comment>
<evidence type="ECO:0000313" key="6">
    <source>
        <dbReference type="EMBL" id="MFB9626532.1"/>
    </source>
</evidence>
<protein>
    <submittedName>
        <fullName evidence="6">DoxX family protein</fullName>
    </submittedName>
</protein>
<organism evidence="6 7">
    <name type="scientific">Nonomuraea helvata</name>
    <dbReference type="NCBI Taxonomy" id="37484"/>
    <lineage>
        <taxon>Bacteria</taxon>
        <taxon>Bacillati</taxon>
        <taxon>Actinomycetota</taxon>
        <taxon>Actinomycetes</taxon>
        <taxon>Streptosporangiales</taxon>
        <taxon>Streptosporangiaceae</taxon>
        <taxon>Nonomuraea</taxon>
    </lineage>
</organism>
<dbReference type="Proteomes" id="UP001589532">
    <property type="component" value="Unassembled WGS sequence"/>
</dbReference>
<dbReference type="RefSeq" id="WP_345001026.1">
    <property type="nucleotide sequence ID" value="NZ_BAAAXV010000009.1"/>
</dbReference>
<evidence type="ECO:0000256" key="3">
    <source>
        <dbReference type="ARBA" id="ARBA00022989"/>
    </source>
</evidence>
<keyword evidence="4 5" id="KW-0472">Membrane</keyword>
<reference evidence="6 7" key="1">
    <citation type="submission" date="2024-09" db="EMBL/GenBank/DDBJ databases">
        <authorList>
            <person name="Sun Q."/>
            <person name="Mori K."/>
        </authorList>
    </citation>
    <scope>NUCLEOTIDE SEQUENCE [LARGE SCALE GENOMIC DNA]</scope>
    <source>
        <strain evidence="6 7">JCM 3143</strain>
    </source>
</reference>
<gene>
    <name evidence="6" type="ORF">ACFFSA_25890</name>
</gene>
<evidence type="ECO:0000313" key="7">
    <source>
        <dbReference type="Proteomes" id="UP001589532"/>
    </source>
</evidence>
<evidence type="ECO:0000256" key="2">
    <source>
        <dbReference type="ARBA" id="ARBA00022692"/>
    </source>
</evidence>
<evidence type="ECO:0000256" key="5">
    <source>
        <dbReference type="SAM" id="Phobius"/>
    </source>
</evidence>
<name>A0ABV5S4D7_9ACTN</name>
<dbReference type="Pfam" id="PF13564">
    <property type="entry name" value="DoxX_2"/>
    <property type="match status" value="1"/>
</dbReference>
<dbReference type="EMBL" id="JBHMBW010000023">
    <property type="protein sequence ID" value="MFB9626532.1"/>
    <property type="molecule type" value="Genomic_DNA"/>
</dbReference>
<proteinExistence type="predicted"/>
<feature type="transmembrane region" description="Helical" evidence="5">
    <location>
        <begin position="96"/>
        <end position="112"/>
    </location>
</feature>